<dbReference type="InterPro" id="IPR003454">
    <property type="entry name" value="MOase_MmoB_DmpM"/>
</dbReference>
<sequence>MRNNFSSEATPHKSVGLALAKSEETTATIEYMASDVPHVTIQDRGTYYLLESESEIRVPFGEVSEFLGRELSLGGFMVSMSAYFGRTEVDDNEFVVTASAELPNTV</sequence>
<proteinExistence type="inferred from homology"/>
<dbReference type="RefSeq" id="WP_330136695.1">
    <property type="nucleotide sequence ID" value="NZ_JAUTXY010000019.1"/>
</dbReference>
<dbReference type="EMBL" id="JAUTXY010000019">
    <property type="protein sequence ID" value="MEE2061534.1"/>
    <property type="molecule type" value="Genomic_DNA"/>
</dbReference>
<accession>A0ABU7LJ08</accession>
<dbReference type="Proteomes" id="UP001336020">
    <property type="component" value="Unassembled WGS sequence"/>
</dbReference>
<dbReference type="Gene3D" id="3.90.56.10">
    <property type="entry name" value="Monooxygenase component MmoB/DmpM"/>
    <property type="match status" value="1"/>
</dbReference>
<dbReference type="SUPFAM" id="SSF56029">
    <property type="entry name" value="Monooxygenase (hydroxylase) regulatory protein"/>
    <property type="match status" value="1"/>
</dbReference>
<keyword evidence="3" id="KW-1185">Reference proteome</keyword>
<dbReference type="Pfam" id="PF02406">
    <property type="entry name" value="MmoB_DmpM"/>
    <property type="match status" value="1"/>
</dbReference>
<evidence type="ECO:0000313" key="2">
    <source>
        <dbReference type="EMBL" id="MEE2061534.1"/>
    </source>
</evidence>
<gene>
    <name evidence="2" type="ORF">Q7514_28835</name>
</gene>
<comment type="caution">
    <text evidence="2">The sequence shown here is derived from an EMBL/GenBank/DDBJ whole genome shotgun (WGS) entry which is preliminary data.</text>
</comment>
<name>A0ABU7LJ08_9NOCA</name>
<comment type="similarity">
    <text evidence="1">Belongs to the TmoD/XamoD family.</text>
</comment>
<evidence type="ECO:0000313" key="3">
    <source>
        <dbReference type="Proteomes" id="UP001336020"/>
    </source>
</evidence>
<organism evidence="2 3">
    <name type="scientific">Rhodococcus artemisiae</name>
    <dbReference type="NCBI Taxonomy" id="714159"/>
    <lineage>
        <taxon>Bacteria</taxon>
        <taxon>Bacillati</taxon>
        <taxon>Actinomycetota</taxon>
        <taxon>Actinomycetes</taxon>
        <taxon>Mycobacteriales</taxon>
        <taxon>Nocardiaceae</taxon>
        <taxon>Rhodococcus</taxon>
    </lineage>
</organism>
<dbReference type="InterPro" id="IPR036889">
    <property type="entry name" value="mOase_MmoB_DmpM_sf"/>
</dbReference>
<evidence type="ECO:0000256" key="1">
    <source>
        <dbReference type="ARBA" id="ARBA00006313"/>
    </source>
</evidence>
<protein>
    <submittedName>
        <fullName evidence="2">MmoB/DmpM family protein</fullName>
    </submittedName>
</protein>
<reference evidence="2 3" key="1">
    <citation type="submission" date="2023-07" db="EMBL/GenBank/DDBJ databases">
        <authorList>
            <person name="Girao M."/>
            <person name="Carvalho M.F."/>
        </authorList>
    </citation>
    <scope>NUCLEOTIDE SEQUENCE [LARGE SCALE GENOMIC DNA]</scope>
    <source>
        <strain evidence="2 3">YIM65754</strain>
    </source>
</reference>